<name>A0ABN2HXM8_9MICO</name>
<gene>
    <name evidence="7" type="primary">ftsI</name>
    <name evidence="7" type="ORF">GCM10009808_10630</name>
</gene>
<dbReference type="Proteomes" id="UP001501690">
    <property type="component" value="Unassembled WGS sequence"/>
</dbReference>
<feature type="domain" description="Penicillin-binding protein dimerisation" evidence="6">
    <location>
        <begin position="57"/>
        <end position="187"/>
    </location>
</feature>
<evidence type="ECO:0000256" key="3">
    <source>
        <dbReference type="ARBA" id="ARBA00023136"/>
    </source>
</evidence>
<evidence type="ECO:0000256" key="4">
    <source>
        <dbReference type="SAM" id="Phobius"/>
    </source>
</evidence>
<keyword evidence="4" id="KW-1133">Transmembrane helix</keyword>
<dbReference type="Pfam" id="PF00905">
    <property type="entry name" value="Transpeptidase"/>
    <property type="match status" value="1"/>
</dbReference>
<dbReference type="SUPFAM" id="SSF56519">
    <property type="entry name" value="Penicillin binding protein dimerisation domain"/>
    <property type="match status" value="1"/>
</dbReference>
<reference evidence="7 8" key="1">
    <citation type="journal article" date="2019" name="Int. J. Syst. Evol. Microbiol.">
        <title>The Global Catalogue of Microorganisms (GCM) 10K type strain sequencing project: providing services to taxonomists for standard genome sequencing and annotation.</title>
        <authorList>
            <consortium name="The Broad Institute Genomics Platform"/>
            <consortium name="The Broad Institute Genome Sequencing Center for Infectious Disease"/>
            <person name="Wu L."/>
            <person name="Ma J."/>
        </authorList>
    </citation>
    <scope>NUCLEOTIDE SEQUENCE [LARGE SCALE GENOMIC DNA]</scope>
    <source>
        <strain evidence="7 8">JCM 15577</strain>
    </source>
</reference>
<keyword evidence="7" id="KW-0131">Cell cycle</keyword>
<proteinExistence type="inferred from homology"/>
<dbReference type="EMBL" id="BAAAPL010000001">
    <property type="protein sequence ID" value="GAA1695290.1"/>
    <property type="molecule type" value="Genomic_DNA"/>
</dbReference>
<protein>
    <submittedName>
        <fullName evidence="7">Cell division protein FtsI</fullName>
    </submittedName>
</protein>
<dbReference type="GO" id="GO:0051301">
    <property type="term" value="P:cell division"/>
    <property type="evidence" value="ECO:0007669"/>
    <property type="project" value="UniProtKB-KW"/>
</dbReference>
<keyword evidence="4" id="KW-0812">Transmembrane</keyword>
<evidence type="ECO:0000313" key="8">
    <source>
        <dbReference type="Proteomes" id="UP001501690"/>
    </source>
</evidence>
<dbReference type="Pfam" id="PF03717">
    <property type="entry name" value="PBP_dimer"/>
    <property type="match status" value="1"/>
</dbReference>
<sequence>MTDRSTRSPRRRTVVAMVVVLGVIGAFVVRLVDIQVVNASDHIAQSLSLGLSASQTTYGTRGDIVDENGETLATSILLYDAQLDPALVGPVEREIDGEDVAVPWEQVAAEIGAITGQTGEEIQAIVASALEENPDTRYALLKRGLTTAEYRTLVALGVPFLAFVPHPDRTYPDGAVAGNLVGFVDVDSEPLAGLEASENTCLASTDGLISYQRGADGVIIPGTKTEVPAVDGGTLQLTINRDLQWYLQQLIAEQTQNTGAQSGNIIVVDVKTGAIRAAAEYPTVDPNDPSGVDIADRESGIFHDTFEPGSTFKALTASMLVDSGTATPYSVVTVPYRQNFPNGAVVTDDSYHPTYNYTLTGVLVASSNVGTSTFAGLMSAQTRYDYFQRFGIGQGTDVEFWGEAHGLVYEPDQWDNQTFYNTSYGQGLTTTLPELASAYQAIANGGLQVPLRLVESCTAADGTVTVPENGETTQVISESASRQVIDMMENVATKGWLASQVAIDGYRIAMKTGTAEKVDPATGTYKNGLYFTTIAGFAPADDPQYVVIVTLDEPTTIRSSGANAPAFREAMTQVLKTYRIMPSGSASPDLPTTG</sequence>
<organism evidence="7 8">
    <name type="scientific">Microbacterium sediminicola</name>
    <dbReference type="NCBI Taxonomy" id="415210"/>
    <lineage>
        <taxon>Bacteria</taxon>
        <taxon>Bacillati</taxon>
        <taxon>Actinomycetota</taxon>
        <taxon>Actinomycetes</taxon>
        <taxon>Micrococcales</taxon>
        <taxon>Microbacteriaceae</taxon>
        <taxon>Microbacterium</taxon>
    </lineage>
</organism>
<keyword evidence="3 4" id="KW-0472">Membrane</keyword>
<evidence type="ECO:0000313" key="7">
    <source>
        <dbReference type="EMBL" id="GAA1695290.1"/>
    </source>
</evidence>
<dbReference type="InterPro" id="IPR050515">
    <property type="entry name" value="Beta-lactam/transpept"/>
</dbReference>
<evidence type="ECO:0000259" key="6">
    <source>
        <dbReference type="Pfam" id="PF03717"/>
    </source>
</evidence>
<evidence type="ECO:0000259" key="5">
    <source>
        <dbReference type="Pfam" id="PF00905"/>
    </source>
</evidence>
<dbReference type="InterPro" id="IPR001460">
    <property type="entry name" value="PCN-bd_Tpept"/>
</dbReference>
<dbReference type="Gene3D" id="3.90.1310.10">
    <property type="entry name" value="Penicillin-binding protein 2a (Domain 2)"/>
    <property type="match status" value="1"/>
</dbReference>
<dbReference type="SUPFAM" id="SSF56601">
    <property type="entry name" value="beta-lactamase/transpeptidase-like"/>
    <property type="match status" value="1"/>
</dbReference>
<comment type="caution">
    <text evidence="7">The sequence shown here is derived from an EMBL/GenBank/DDBJ whole genome shotgun (WGS) entry which is preliminary data.</text>
</comment>
<dbReference type="InterPro" id="IPR036138">
    <property type="entry name" value="PBP_dimer_sf"/>
</dbReference>
<dbReference type="Gene3D" id="3.40.710.10">
    <property type="entry name" value="DD-peptidase/beta-lactamase superfamily"/>
    <property type="match status" value="1"/>
</dbReference>
<dbReference type="InterPro" id="IPR012338">
    <property type="entry name" value="Beta-lactam/transpept-like"/>
</dbReference>
<evidence type="ECO:0000256" key="1">
    <source>
        <dbReference type="ARBA" id="ARBA00004370"/>
    </source>
</evidence>
<dbReference type="RefSeq" id="WP_344070159.1">
    <property type="nucleotide sequence ID" value="NZ_BAAAPL010000001.1"/>
</dbReference>
<comment type="similarity">
    <text evidence="2">Belongs to the transpeptidase family.</text>
</comment>
<dbReference type="InterPro" id="IPR005311">
    <property type="entry name" value="PBP_dimer"/>
</dbReference>
<feature type="domain" description="Penicillin-binding protein transpeptidase" evidence="5">
    <location>
        <begin position="265"/>
        <end position="571"/>
    </location>
</feature>
<dbReference type="PANTHER" id="PTHR30627:SF1">
    <property type="entry name" value="PEPTIDOGLYCAN D,D-TRANSPEPTIDASE FTSI"/>
    <property type="match status" value="1"/>
</dbReference>
<dbReference type="PANTHER" id="PTHR30627">
    <property type="entry name" value="PEPTIDOGLYCAN D,D-TRANSPEPTIDASE"/>
    <property type="match status" value="1"/>
</dbReference>
<keyword evidence="7" id="KW-0132">Cell division</keyword>
<accession>A0ABN2HXM8</accession>
<dbReference type="Gene3D" id="3.30.450.330">
    <property type="match status" value="1"/>
</dbReference>
<keyword evidence="8" id="KW-1185">Reference proteome</keyword>
<feature type="transmembrane region" description="Helical" evidence="4">
    <location>
        <begin position="12"/>
        <end position="32"/>
    </location>
</feature>
<comment type="subcellular location">
    <subcellularLocation>
        <location evidence="1">Membrane</location>
    </subcellularLocation>
</comment>
<evidence type="ECO:0000256" key="2">
    <source>
        <dbReference type="ARBA" id="ARBA00007171"/>
    </source>
</evidence>